<organism evidence="1 2">
    <name type="scientific">Rattus norvegicus</name>
    <name type="common">Rat</name>
    <dbReference type="NCBI Taxonomy" id="10116"/>
    <lineage>
        <taxon>Eukaryota</taxon>
        <taxon>Metazoa</taxon>
        <taxon>Chordata</taxon>
        <taxon>Craniata</taxon>
        <taxon>Vertebrata</taxon>
        <taxon>Euteleostomi</taxon>
        <taxon>Mammalia</taxon>
        <taxon>Eutheria</taxon>
        <taxon>Euarchontoglires</taxon>
        <taxon>Glires</taxon>
        <taxon>Rodentia</taxon>
        <taxon>Myomorpha</taxon>
        <taxon>Muroidea</taxon>
        <taxon>Muridae</taxon>
        <taxon>Murinae</taxon>
        <taxon>Rattus</taxon>
    </lineage>
</organism>
<accession>A6IXN2</accession>
<dbReference type="Proteomes" id="UP000234681">
    <property type="component" value="Chromosome 18"/>
</dbReference>
<evidence type="ECO:0000313" key="2">
    <source>
        <dbReference type="Proteomes" id="UP000234681"/>
    </source>
</evidence>
<gene>
    <name evidence="1" type="ORF">rCG_63660</name>
</gene>
<proteinExistence type="predicted"/>
<dbReference type="AlphaFoldDB" id="A6IXN2"/>
<dbReference type="EMBL" id="CH473971">
    <property type="protein sequence ID" value="EDM14663.1"/>
    <property type="molecule type" value="Genomic_DNA"/>
</dbReference>
<evidence type="ECO:0000313" key="1">
    <source>
        <dbReference type="EMBL" id="EDM14663.1"/>
    </source>
</evidence>
<name>A6IXN2_RAT</name>
<reference evidence="2" key="1">
    <citation type="submission" date="2005-09" db="EMBL/GenBank/DDBJ databases">
        <authorList>
            <person name="Mural R.J."/>
            <person name="Li P.W."/>
            <person name="Adams M.D."/>
            <person name="Amanatides P.G."/>
            <person name="Baden-Tillson H."/>
            <person name="Barnstead M."/>
            <person name="Chin S.H."/>
            <person name="Dew I."/>
            <person name="Evans C.A."/>
            <person name="Ferriera S."/>
            <person name="Flanigan M."/>
            <person name="Fosler C."/>
            <person name="Glodek A."/>
            <person name="Gu Z."/>
            <person name="Holt R.A."/>
            <person name="Jennings D."/>
            <person name="Kraft C.L."/>
            <person name="Lu F."/>
            <person name="Nguyen T."/>
            <person name="Nusskern D.R."/>
            <person name="Pfannkoch C.M."/>
            <person name="Sitter C."/>
            <person name="Sutton G.G."/>
            <person name="Venter J.C."/>
            <person name="Wang Z."/>
            <person name="Woodage T."/>
            <person name="Zheng X.H."/>
            <person name="Zhong F."/>
        </authorList>
    </citation>
    <scope>NUCLEOTIDE SEQUENCE [LARGE SCALE GENOMIC DNA]</scope>
    <source>
        <strain>BN</strain>
        <strain evidence="2">Sprague-Dawley</strain>
    </source>
</reference>
<sequence>MNNFGIYITSRFDLMLGVLFMPESTSIEVIQLPAIDQNKSLQRESKGTSKKSWCFLVAYKCWSMFNSQWHRSRIC</sequence>
<protein>
    <submittedName>
        <fullName evidence="1">RCG63660</fullName>
    </submittedName>
</protein>